<dbReference type="GO" id="GO:0006465">
    <property type="term" value="P:signal peptide processing"/>
    <property type="evidence" value="ECO:0007669"/>
    <property type="project" value="TreeGrafter"/>
</dbReference>
<keyword evidence="6" id="KW-1185">Reference proteome</keyword>
<comment type="caution">
    <text evidence="5">The sequence shown here is derived from an EMBL/GenBank/DDBJ whole genome shotgun (WGS) entry which is preliminary data.</text>
</comment>
<dbReference type="InterPro" id="IPR014032">
    <property type="entry name" value="Peptidase_A24A_bac"/>
</dbReference>
<dbReference type="InterPro" id="IPR050882">
    <property type="entry name" value="Prepilin_peptidase/N-MTase"/>
</dbReference>
<accession>A0A243RJX4</accession>
<feature type="transmembrane region" description="Helical" evidence="3">
    <location>
        <begin position="167"/>
        <end position="187"/>
    </location>
</feature>
<evidence type="ECO:0000256" key="3">
    <source>
        <dbReference type="SAM" id="Phobius"/>
    </source>
</evidence>
<feature type="transmembrane region" description="Helical" evidence="3">
    <location>
        <begin position="245"/>
        <end position="262"/>
    </location>
</feature>
<organism evidence="5 6">
    <name type="scientific">Streptosporangium minutum</name>
    <dbReference type="NCBI Taxonomy" id="569862"/>
    <lineage>
        <taxon>Bacteria</taxon>
        <taxon>Bacillati</taxon>
        <taxon>Actinomycetota</taxon>
        <taxon>Actinomycetes</taxon>
        <taxon>Streptosporangiales</taxon>
        <taxon>Streptosporangiaceae</taxon>
        <taxon>Streptosporangium</taxon>
    </lineage>
</organism>
<evidence type="ECO:0000259" key="4">
    <source>
        <dbReference type="Pfam" id="PF01478"/>
    </source>
</evidence>
<dbReference type="PANTHER" id="PTHR30487">
    <property type="entry name" value="TYPE 4 PREPILIN-LIKE PROTEINS LEADER PEPTIDE-PROCESSING ENZYME"/>
    <property type="match status" value="1"/>
</dbReference>
<evidence type="ECO:0000256" key="2">
    <source>
        <dbReference type="RuleBase" id="RU003793"/>
    </source>
</evidence>
<dbReference type="Pfam" id="PF01478">
    <property type="entry name" value="Peptidase_A24"/>
    <property type="match status" value="1"/>
</dbReference>
<dbReference type="Gene3D" id="1.20.120.1220">
    <property type="match status" value="1"/>
</dbReference>
<dbReference type="InterPro" id="IPR000045">
    <property type="entry name" value="Prepilin_IV_endopep_pep"/>
</dbReference>
<evidence type="ECO:0000256" key="1">
    <source>
        <dbReference type="ARBA" id="ARBA00005801"/>
    </source>
</evidence>
<feature type="transmembrane region" description="Helical" evidence="3">
    <location>
        <begin position="142"/>
        <end position="161"/>
    </location>
</feature>
<dbReference type="GO" id="GO:0004190">
    <property type="term" value="F:aspartic-type endopeptidase activity"/>
    <property type="evidence" value="ECO:0007669"/>
    <property type="project" value="InterPro"/>
</dbReference>
<dbReference type="GO" id="GO:0005886">
    <property type="term" value="C:plasma membrane"/>
    <property type="evidence" value="ECO:0007669"/>
    <property type="project" value="TreeGrafter"/>
</dbReference>
<dbReference type="PANTHER" id="PTHR30487:SF0">
    <property type="entry name" value="PREPILIN LEADER PEPTIDASE_N-METHYLTRANSFERASE-RELATED"/>
    <property type="match status" value="1"/>
</dbReference>
<name>A0A243RJX4_9ACTN</name>
<keyword evidence="3" id="KW-0812">Transmembrane</keyword>
<gene>
    <name evidence="5" type="ORF">CA984_19680</name>
</gene>
<feature type="transmembrane region" description="Helical" evidence="3">
    <location>
        <begin position="218"/>
        <end position="236"/>
    </location>
</feature>
<feature type="domain" description="Prepilin type IV endopeptidase peptidase" evidence="4">
    <location>
        <begin position="121"/>
        <end position="231"/>
    </location>
</feature>
<dbReference type="PRINTS" id="PR00864">
    <property type="entry name" value="PREPILNPTASE"/>
</dbReference>
<protein>
    <recommendedName>
        <fullName evidence="4">Prepilin type IV endopeptidase peptidase domain-containing protein</fullName>
    </recommendedName>
</protein>
<dbReference type="AlphaFoldDB" id="A0A243RJX4"/>
<keyword evidence="3" id="KW-1133">Transmembrane helix</keyword>
<evidence type="ECO:0000313" key="6">
    <source>
        <dbReference type="Proteomes" id="UP000194761"/>
    </source>
</evidence>
<dbReference type="Proteomes" id="UP000194761">
    <property type="component" value="Unassembled WGS sequence"/>
</dbReference>
<dbReference type="EMBL" id="NGFP01000087">
    <property type="protein sequence ID" value="OUC95175.1"/>
    <property type="molecule type" value="Genomic_DNA"/>
</dbReference>
<comment type="similarity">
    <text evidence="1 2">Belongs to the peptidase A24 family.</text>
</comment>
<sequence>MGGAGRGGLVILLPVLAALTGLAAGRWTRGLVVRHSVAEGEPLRRDCPHCGATLSAARCPGCSGRIGPPPLAVELVTALALALLALRAVWAARSGAVPAGQPPGPLPEVVTAVELAAYGWLAVVAVALVFVDAAVHRLPDRLTLAAYLGTAALLTATAMLGGRFDDLLGAGLGGLALAAFYLVLFLVNPAGMGLGDVKLAAALGTALGWLGWDALVAGAFLGFLAGGLYGVALMILRRAGRKSEIPFGPFMVVGAFAAILTGL</sequence>
<feature type="transmembrane region" description="Helical" evidence="3">
    <location>
        <begin position="115"/>
        <end position="135"/>
    </location>
</feature>
<evidence type="ECO:0000313" key="5">
    <source>
        <dbReference type="EMBL" id="OUC95175.1"/>
    </source>
</evidence>
<reference evidence="5 6" key="1">
    <citation type="submission" date="2017-05" db="EMBL/GenBank/DDBJ databases">
        <title>Biotechnological potential of actinobacteria isolated from South African environments.</title>
        <authorList>
            <person name="Le Roes-Hill M."/>
            <person name="Prins A."/>
            <person name="Durrell K.A."/>
        </authorList>
    </citation>
    <scope>NUCLEOTIDE SEQUENCE [LARGE SCALE GENOMIC DNA]</scope>
    <source>
        <strain evidence="5">M26</strain>
    </source>
</reference>
<proteinExistence type="inferred from homology"/>
<keyword evidence="3" id="KW-0472">Membrane</keyword>